<evidence type="ECO:0000313" key="2">
    <source>
        <dbReference type="EMBL" id="RIH86306.1"/>
    </source>
</evidence>
<keyword evidence="1" id="KW-0732">Signal</keyword>
<keyword evidence="3" id="KW-1185">Reference proteome</keyword>
<dbReference type="OrthoDB" id="25511at2"/>
<protein>
    <recommendedName>
        <fullName evidence="4">DUF3108 domain-containing protein</fullName>
    </recommendedName>
</protein>
<name>A0A399ES22_9DEIN</name>
<dbReference type="Proteomes" id="UP000265341">
    <property type="component" value="Unassembled WGS sequence"/>
</dbReference>
<evidence type="ECO:0008006" key="4">
    <source>
        <dbReference type="Google" id="ProtNLM"/>
    </source>
</evidence>
<organism evidence="2 3">
    <name type="scientific">Calidithermus roseus</name>
    <dbReference type="NCBI Taxonomy" id="1644118"/>
    <lineage>
        <taxon>Bacteria</taxon>
        <taxon>Thermotogati</taxon>
        <taxon>Deinococcota</taxon>
        <taxon>Deinococci</taxon>
        <taxon>Thermales</taxon>
        <taxon>Thermaceae</taxon>
        <taxon>Calidithermus</taxon>
    </lineage>
</organism>
<feature type="chain" id="PRO_5017272306" description="DUF3108 domain-containing protein" evidence="1">
    <location>
        <begin position="21"/>
        <end position="221"/>
    </location>
</feature>
<reference evidence="2 3" key="1">
    <citation type="submission" date="2018-08" db="EMBL/GenBank/DDBJ databases">
        <title>Meiothermus roseus NBRC 110900 genome sequencing project.</title>
        <authorList>
            <person name="Da Costa M.S."/>
            <person name="Albuquerque L."/>
            <person name="Raposo P."/>
            <person name="Froufe H.J.C."/>
            <person name="Barroso C.S."/>
            <person name="Egas C."/>
        </authorList>
    </citation>
    <scope>NUCLEOTIDE SEQUENCE [LARGE SCALE GENOMIC DNA]</scope>
    <source>
        <strain evidence="2 3">NBRC 110900</strain>
    </source>
</reference>
<dbReference type="RefSeq" id="WP_119277615.1">
    <property type="nucleotide sequence ID" value="NZ_QWLA01000031.1"/>
</dbReference>
<dbReference type="EMBL" id="QWLA01000031">
    <property type="protein sequence ID" value="RIH86306.1"/>
    <property type="molecule type" value="Genomic_DNA"/>
</dbReference>
<evidence type="ECO:0000313" key="3">
    <source>
        <dbReference type="Proteomes" id="UP000265341"/>
    </source>
</evidence>
<feature type="signal peptide" evidence="1">
    <location>
        <begin position="1"/>
        <end position="20"/>
    </location>
</feature>
<comment type="caution">
    <text evidence="2">The sequence shown here is derived from an EMBL/GenBank/DDBJ whole genome shotgun (WGS) entry which is preliminary data.</text>
</comment>
<evidence type="ECO:0000256" key="1">
    <source>
        <dbReference type="SAM" id="SignalP"/>
    </source>
</evidence>
<proteinExistence type="predicted"/>
<gene>
    <name evidence="2" type="ORF">Mrose_01846</name>
</gene>
<accession>A0A399ES22</accession>
<dbReference type="AlphaFoldDB" id="A0A399ES22"/>
<sequence length="221" mass="24833">MKFAWPLLFCLSVLGPSAWAARGVPWASGEKLVYRFSWVGLEAGELHVTATAQAGGWRFEGRLIPKGLGVLLGYGYEVESLVDEELYTLRFSKTLIEPFRGTTRLLAERSASQEPLAVTIIEPDGQKHGYKADVRPVLDDLSVLYFLRLNPEARVVQMVDFKAIILSRPEVLGKDKEGLLGYRIAQNGATIEIWLRNDARRTPVFLAFGRDWGRLEARLIE</sequence>